<reference evidence="2" key="1">
    <citation type="submission" date="2018-02" db="EMBL/GenBank/DDBJ databases">
        <title>Rhizophora mucronata_Transcriptome.</title>
        <authorList>
            <person name="Meera S.P."/>
            <person name="Sreeshan A."/>
            <person name="Augustine A."/>
        </authorList>
    </citation>
    <scope>NUCLEOTIDE SEQUENCE</scope>
    <source>
        <tissue evidence="2">Leaf</tissue>
    </source>
</reference>
<name>A0A2P2IMQ2_RHIMU</name>
<proteinExistence type="predicted"/>
<feature type="region of interest" description="Disordered" evidence="1">
    <location>
        <begin position="19"/>
        <end position="38"/>
    </location>
</feature>
<feature type="compositionally biased region" description="Basic residues" evidence="1">
    <location>
        <begin position="19"/>
        <end position="31"/>
    </location>
</feature>
<dbReference type="EMBL" id="GGEC01001963">
    <property type="protein sequence ID" value="MBW82446.1"/>
    <property type="molecule type" value="Transcribed_RNA"/>
</dbReference>
<accession>A0A2P2IMQ2</accession>
<organism evidence="2">
    <name type="scientific">Rhizophora mucronata</name>
    <name type="common">Asiatic mangrove</name>
    <dbReference type="NCBI Taxonomy" id="61149"/>
    <lineage>
        <taxon>Eukaryota</taxon>
        <taxon>Viridiplantae</taxon>
        <taxon>Streptophyta</taxon>
        <taxon>Embryophyta</taxon>
        <taxon>Tracheophyta</taxon>
        <taxon>Spermatophyta</taxon>
        <taxon>Magnoliopsida</taxon>
        <taxon>eudicotyledons</taxon>
        <taxon>Gunneridae</taxon>
        <taxon>Pentapetalae</taxon>
        <taxon>rosids</taxon>
        <taxon>fabids</taxon>
        <taxon>Malpighiales</taxon>
        <taxon>Rhizophoraceae</taxon>
        <taxon>Rhizophora</taxon>
    </lineage>
</organism>
<evidence type="ECO:0000256" key="1">
    <source>
        <dbReference type="SAM" id="MobiDB-lite"/>
    </source>
</evidence>
<protein>
    <submittedName>
        <fullName evidence="2">Uncharacterized protein</fullName>
    </submittedName>
</protein>
<sequence>MGLYNDIAQTKVHFSLRRQRIKGKKSKRRAHQQILTEK</sequence>
<dbReference type="AlphaFoldDB" id="A0A2P2IMQ2"/>
<evidence type="ECO:0000313" key="2">
    <source>
        <dbReference type="EMBL" id="MBW82446.1"/>
    </source>
</evidence>